<evidence type="ECO:0000256" key="5">
    <source>
        <dbReference type="ARBA" id="ARBA00023014"/>
    </source>
</evidence>
<dbReference type="Pfam" id="PF10609">
    <property type="entry name" value="ParA"/>
    <property type="match status" value="1"/>
</dbReference>
<dbReference type="PANTHER" id="PTHR42961">
    <property type="entry name" value="IRON-SULFUR PROTEIN NUBPL"/>
    <property type="match status" value="1"/>
</dbReference>
<evidence type="ECO:0000256" key="1">
    <source>
        <dbReference type="ARBA" id="ARBA00022723"/>
    </source>
</evidence>
<evidence type="ECO:0000256" key="4">
    <source>
        <dbReference type="ARBA" id="ARBA00023004"/>
    </source>
</evidence>
<dbReference type="SUPFAM" id="SSF52540">
    <property type="entry name" value="P-loop containing nucleoside triphosphate hydrolases"/>
    <property type="match status" value="1"/>
</dbReference>
<dbReference type="GO" id="GO:0005524">
    <property type="term" value="F:ATP binding"/>
    <property type="evidence" value="ECO:0007669"/>
    <property type="project" value="UniProtKB-UniRule"/>
</dbReference>
<evidence type="ECO:0000256" key="3">
    <source>
        <dbReference type="ARBA" id="ARBA00022840"/>
    </source>
</evidence>
<reference evidence="7 8" key="1">
    <citation type="journal article" date="2019" name="Front. Microbiol.">
        <title>Thermoanaerosceptrum fracticalcis gen. nov. sp. nov., a Novel Fumarate-Fermenting Microorganism From a Deep Fractured Carbonate Aquifer of the US Great Basin.</title>
        <authorList>
            <person name="Hamilton-Brehm S.D."/>
            <person name="Stewart L.E."/>
            <person name="Zavarin M."/>
            <person name="Caldwell M."/>
            <person name="Lawson P.A."/>
            <person name="Onstott T.C."/>
            <person name="Grzymski J."/>
            <person name="Neveux I."/>
            <person name="Lollar B.S."/>
            <person name="Russell C.E."/>
            <person name="Moser D.P."/>
        </authorList>
    </citation>
    <scope>NUCLEOTIDE SEQUENCE [LARGE SCALE GENOMIC DNA]</scope>
    <source>
        <strain evidence="7 8">DRI-13</strain>
    </source>
</reference>
<dbReference type="Gene3D" id="3.40.50.300">
    <property type="entry name" value="P-loop containing nucleotide triphosphate hydrolases"/>
    <property type="match status" value="1"/>
</dbReference>
<keyword evidence="4 6" id="KW-0408">Iron</keyword>
<evidence type="ECO:0000256" key="2">
    <source>
        <dbReference type="ARBA" id="ARBA00022741"/>
    </source>
</evidence>
<feature type="binding site" evidence="6">
    <location>
        <begin position="53"/>
        <end position="60"/>
    </location>
    <ligand>
        <name>ATP</name>
        <dbReference type="ChEBI" id="CHEBI:30616"/>
    </ligand>
</feature>
<comment type="subunit">
    <text evidence="6">Homodimer.</text>
</comment>
<gene>
    <name evidence="7" type="ORF">BR63_09705</name>
</gene>
<dbReference type="RefSeq" id="WP_034421554.1">
    <property type="nucleotide sequence ID" value="NZ_CP045798.1"/>
</dbReference>
<evidence type="ECO:0000256" key="6">
    <source>
        <dbReference type="HAMAP-Rule" id="MF_02040"/>
    </source>
</evidence>
<dbReference type="OrthoDB" id="9809679at2"/>
<dbReference type="InterPro" id="IPR033756">
    <property type="entry name" value="YlxH/NBP35"/>
</dbReference>
<proteinExistence type="inferred from homology"/>
<keyword evidence="8" id="KW-1185">Reference proteome</keyword>
<dbReference type="Proteomes" id="UP000515847">
    <property type="component" value="Chromosome"/>
</dbReference>
<dbReference type="GO" id="GO:0016887">
    <property type="term" value="F:ATP hydrolysis activity"/>
    <property type="evidence" value="ECO:0007669"/>
    <property type="project" value="UniProtKB-UniRule"/>
</dbReference>
<dbReference type="GO" id="GO:0046872">
    <property type="term" value="F:metal ion binding"/>
    <property type="evidence" value="ECO:0007669"/>
    <property type="project" value="UniProtKB-KW"/>
</dbReference>
<dbReference type="GO" id="GO:0140663">
    <property type="term" value="F:ATP-dependent FeS chaperone activity"/>
    <property type="evidence" value="ECO:0007669"/>
    <property type="project" value="InterPro"/>
</dbReference>
<accession>A0A7G6E3A4</accession>
<keyword evidence="5 6" id="KW-0411">Iron-sulfur</keyword>
<dbReference type="InterPro" id="IPR027417">
    <property type="entry name" value="P-loop_NTPase"/>
</dbReference>
<dbReference type="GO" id="GO:0051539">
    <property type="term" value="F:4 iron, 4 sulfur cluster binding"/>
    <property type="evidence" value="ECO:0007669"/>
    <property type="project" value="TreeGrafter"/>
</dbReference>
<keyword evidence="3 6" id="KW-0067">ATP-binding</keyword>
<keyword evidence="2 6" id="KW-0547">Nucleotide-binding</keyword>
<sequence length="286" mass="30649">MTECGNTTCGCGEEKCGQGSCNDENCTCGKESSDKKNNNELNHVKHVVAVMSGKGGVGKSTVTALLASAFRKKGFKVGILDADITGPSIPKLFGLKDSPKSTGCGLLPVKSTESIEIMSLNLFLPSEDEPVIWRGPIISGVIKQFWEEVIWGDLDYLFVDLPPGTGDAPLTVLQSLPLDGVVIVTSPQDLANMVVRKAIKMAEKMDIPILGIVENMSYVQCPDCGKKIFPFGQGKVELMCQEFKVPLLGILPLEPSVSAFGDQGKIGESASSDLLRTDLLLEILEK</sequence>
<dbReference type="FunFam" id="3.40.50.300:FF:001119">
    <property type="entry name" value="Iron-sulfur cluster carrier protein"/>
    <property type="match status" value="1"/>
</dbReference>
<protein>
    <recommendedName>
        <fullName evidence="6">Iron-sulfur cluster carrier protein</fullName>
    </recommendedName>
</protein>
<dbReference type="HAMAP" id="MF_02040">
    <property type="entry name" value="Mrp_NBP35"/>
    <property type="match status" value="1"/>
</dbReference>
<evidence type="ECO:0000313" key="7">
    <source>
        <dbReference type="EMBL" id="QNB46558.1"/>
    </source>
</evidence>
<dbReference type="InterPro" id="IPR044304">
    <property type="entry name" value="NUBPL-like"/>
</dbReference>
<comment type="function">
    <text evidence="6">Binds and transfers iron-sulfur (Fe-S) clusters to target apoproteins. Can hydrolyze ATP.</text>
</comment>
<dbReference type="CDD" id="cd02037">
    <property type="entry name" value="Mrp_NBP35"/>
    <property type="match status" value="1"/>
</dbReference>
<dbReference type="PANTHER" id="PTHR42961:SF2">
    <property type="entry name" value="IRON-SULFUR PROTEIN NUBPL"/>
    <property type="match status" value="1"/>
</dbReference>
<evidence type="ECO:0000313" key="8">
    <source>
        <dbReference type="Proteomes" id="UP000515847"/>
    </source>
</evidence>
<dbReference type="KEGG" id="tfr:BR63_09705"/>
<comment type="similarity">
    <text evidence="6">Belongs to the Mrp/NBP35 ATP-binding proteins family.</text>
</comment>
<name>A0A7G6E3A4_THEFR</name>
<dbReference type="GO" id="GO:0016226">
    <property type="term" value="P:iron-sulfur cluster assembly"/>
    <property type="evidence" value="ECO:0007669"/>
    <property type="project" value="InterPro"/>
</dbReference>
<dbReference type="InterPro" id="IPR019591">
    <property type="entry name" value="Mrp/NBP35_ATP-bd"/>
</dbReference>
<organism evidence="7 8">
    <name type="scientific">Thermanaerosceptrum fracticalcis</name>
    <dbReference type="NCBI Taxonomy" id="1712410"/>
    <lineage>
        <taxon>Bacteria</taxon>
        <taxon>Bacillati</taxon>
        <taxon>Bacillota</taxon>
        <taxon>Clostridia</taxon>
        <taxon>Eubacteriales</taxon>
        <taxon>Peptococcaceae</taxon>
        <taxon>Thermanaerosceptrum</taxon>
    </lineage>
</organism>
<keyword evidence="1 6" id="KW-0479">Metal-binding</keyword>
<keyword evidence="6" id="KW-0378">Hydrolase</keyword>
<dbReference type="EMBL" id="CP045798">
    <property type="protein sequence ID" value="QNB46558.1"/>
    <property type="molecule type" value="Genomic_DNA"/>
</dbReference>
<dbReference type="AlphaFoldDB" id="A0A7G6E3A4"/>